<keyword evidence="1 4" id="KW-0349">Heme</keyword>
<dbReference type="GO" id="GO:0004130">
    <property type="term" value="F:cytochrome-c peroxidase activity"/>
    <property type="evidence" value="ECO:0007669"/>
    <property type="project" value="TreeGrafter"/>
</dbReference>
<dbReference type="PANTHER" id="PTHR30600">
    <property type="entry name" value="CYTOCHROME C PEROXIDASE-RELATED"/>
    <property type="match status" value="1"/>
</dbReference>
<dbReference type="AlphaFoldDB" id="A0A5B8SRT5"/>
<keyword evidence="2 4" id="KW-0479">Metal-binding</keyword>
<dbReference type="PIRSF" id="PIRSF028099">
    <property type="entry name" value="DUF1111"/>
    <property type="match status" value="1"/>
</dbReference>
<evidence type="ECO:0000256" key="4">
    <source>
        <dbReference type="PROSITE-ProRule" id="PRU00433"/>
    </source>
</evidence>
<dbReference type="GO" id="GO:0009055">
    <property type="term" value="F:electron transfer activity"/>
    <property type="evidence" value="ECO:0007669"/>
    <property type="project" value="InterPro"/>
</dbReference>
<dbReference type="Proteomes" id="UP000321272">
    <property type="component" value="Chromosome"/>
</dbReference>
<protein>
    <submittedName>
        <fullName evidence="7">C-type cytochrome</fullName>
    </submittedName>
</protein>
<dbReference type="RefSeq" id="WP_147183233.1">
    <property type="nucleotide sequence ID" value="NZ_CP042382.1"/>
</dbReference>
<dbReference type="GO" id="GO:0020037">
    <property type="term" value="F:heme binding"/>
    <property type="evidence" value="ECO:0007669"/>
    <property type="project" value="InterPro"/>
</dbReference>
<dbReference type="SUPFAM" id="SSF46626">
    <property type="entry name" value="Cytochrome c"/>
    <property type="match status" value="1"/>
</dbReference>
<evidence type="ECO:0000256" key="5">
    <source>
        <dbReference type="SAM" id="SignalP"/>
    </source>
</evidence>
<dbReference type="PANTHER" id="PTHR30600:SF4">
    <property type="entry name" value="CYTOCHROME C DOMAIN-CONTAINING PROTEIN"/>
    <property type="match status" value="1"/>
</dbReference>
<dbReference type="InterPro" id="IPR010538">
    <property type="entry name" value="DHOR"/>
</dbReference>
<evidence type="ECO:0000256" key="3">
    <source>
        <dbReference type="ARBA" id="ARBA00023004"/>
    </source>
</evidence>
<dbReference type="GO" id="GO:0046872">
    <property type="term" value="F:metal ion binding"/>
    <property type="evidence" value="ECO:0007669"/>
    <property type="project" value="UniProtKB-KW"/>
</dbReference>
<dbReference type="KEGG" id="paur:FGL86_03145"/>
<accession>A0A5B8SRT5</accession>
<feature type="signal peptide" evidence="5">
    <location>
        <begin position="1"/>
        <end position="24"/>
    </location>
</feature>
<dbReference type="InterPro" id="IPR009056">
    <property type="entry name" value="Cyt_c-like_dom"/>
</dbReference>
<dbReference type="PROSITE" id="PS51007">
    <property type="entry name" value="CYTC"/>
    <property type="match status" value="1"/>
</dbReference>
<dbReference type="InterPro" id="IPR036909">
    <property type="entry name" value="Cyt_c-like_dom_sf"/>
</dbReference>
<dbReference type="InterPro" id="IPR051395">
    <property type="entry name" value="Cytochrome_c_Peroxidase/MauG"/>
</dbReference>
<dbReference type="Gene3D" id="1.10.760.10">
    <property type="entry name" value="Cytochrome c-like domain"/>
    <property type="match status" value="1"/>
</dbReference>
<feature type="chain" id="PRO_5022725686" evidence="5">
    <location>
        <begin position="25"/>
        <end position="469"/>
    </location>
</feature>
<reference evidence="7 8" key="1">
    <citation type="submission" date="2019-06" db="EMBL/GenBank/DDBJ databases">
        <title>Genome analyses of bacteria isolated from kimchi.</title>
        <authorList>
            <person name="Lee S."/>
            <person name="Ahn S."/>
            <person name="Roh S."/>
        </authorList>
    </citation>
    <scope>NUCLEOTIDE SEQUENCE [LARGE SCALE GENOMIC DNA]</scope>
    <source>
        <strain evidence="7 8">CBA4606</strain>
    </source>
</reference>
<dbReference type="EMBL" id="CP042382">
    <property type="protein sequence ID" value="QEA38165.1"/>
    <property type="molecule type" value="Genomic_DNA"/>
</dbReference>
<proteinExistence type="predicted"/>
<evidence type="ECO:0000313" key="8">
    <source>
        <dbReference type="Proteomes" id="UP000321272"/>
    </source>
</evidence>
<organism evidence="7 8">
    <name type="scientific">Pistricoccus aurantiacus</name>
    <dbReference type="NCBI Taxonomy" id="1883414"/>
    <lineage>
        <taxon>Bacteria</taxon>
        <taxon>Pseudomonadati</taxon>
        <taxon>Pseudomonadota</taxon>
        <taxon>Gammaproteobacteria</taxon>
        <taxon>Oceanospirillales</taxon>
        <taxon>Halomonadaceae</taxon>
        <taxon>Pistricoccus</taxon>
    </lineage>
</organism>
<gene>
    <name evidence="7" type="ORF">FGL86_03145</name>
</gene>
<dbReference type="Pfam" id="PF06537">
    <property type="entry name" value="DHOR"/>
    <property type="match status" value="1"/>
</dbReference>
<dbReference type="OrthoDB" id="9805202at2"/>
<evidence type="ECO:0000313" key="7">
    <source>
        <dbReference type="EMBL" id="QEA38165.1"/>
    </source>
</evidence>
<keyword evidence="8" id="KW-1185">Reference proteome</keyword>
<sequence length="469" mass="51389">MDASRHLIYWLGAWLLGLTASVHAQPYPLQDTSKSGDAGTVEQFDHNAYSLPLANQSMTKRLDFSVGNSFFRNPWVEAPSSTEARDGLGPLFNTNSCQGCHIKDGRGHPPAPGETPVSLFLRLSVPADPDKDAELLERQGVKPAPVYGTQLQNAALPSFKPEADMVVKYREREVKLDDGSKVSLQVPEYRIENLNYGSLPEDLLTSPRMAPPMIGLGLLEAIPEEDILAGADPQDTDGDGVSGRPNQAWNRATDSIQLGRFGWKAGEVSIEQQSLGAFAGDMGLTSSLNLKTDCDPKQRCGDIPHGGEPEVSDKIADFVTFYASSLAVPARRDMDDPQVQAGARQFNALGCAACHTPRHQTGQMEGRPELSDQTIWPYTDLLLHDMGEDLADGRPEFQASGREWRTPPLWGIGLAQTVNPRAGFLHDGRARTLEEAVLWHGGEAQTAREGYRNLPREERQALLRFLESL</sequence>
<keyword evidence="3 4" id="KW-0408">Iron</keyword>
<evidence type="ECO:0000256" key="2">
    <source>
        <dbReference type="ARBA" id="ARBA00022723"/>
    </source>
</evidence>
<evidence type="ECO:0000256" key="1">
    <source>
        <dbReference type="ARBA" id="ARBA00022617"/>
    </source>
</evidence>
<name>A0A5B8SRT5_9GAMM</name>
<feature type="domain" description="Cytochrome c" evidence="6">
    <location>
        <begin position="337"/>
        <end position="469"/>
    </location>
</feature>
<evidence type="ECO:0000259" key="6">
    <source>
        <dbReference type="PROSITE" id="PS51007"/>
    </source>
</evidence>
<keyword evidence="5" id="KW-0732">Signal</keyword>